<feature type="compositionally biased region" description="Polar residues" evidence="3">
    <location>
        <begin position="696"/>
        <end position="717"/>
    </location>
</feature>
<feature type="region of interest" description="Disordered" evidence="3">
    <location>
        <begin position="696"/>
        <end position="771"/>
    </location>
</feature>
<feature type="domain" description="Ubiquitin-like" evidence="4">
    <location>
        <begin position="1"/>
        <end position="60"/>
    </location>
</feature>
<keyword evidence="6" id="KW-1185">Reference proteome</keyword>
<feature type="compositionally biased region" description="Polar residues" evidence="3">
    <location>
        <begin position="539"/>
        <end position="553"/>
    </location>
</feature>
<dbReference type="EMBL" id="AGSI01000011">
    <property type="protein sequence ID" value="EIE22022.1"/>
    <property type="molecule type" value="Genomic_DNA"/>
</dbReference>
<feature type="region of interest" description="Disordered" evidence="3">
    <location>
        <begin position="887"/>
        <end position="935"/>
    </location>
</feature>
<comment type="caution">
    <text evidence="5">The sequence shown here is derived from an EMBL/GenBank/DDBJ whole genome shotgun (WGS) entry which is preliminary data.</text>
</comment>
<evidence type="ECO:0000259" key="4">
    <source>
        <dbReference type="PROSITE" id="PS50053"/>
    </source>
</evidence>
<dbReference type="CDD" id="cd17039">
    <property type="entry name" value="Ubl_ubiquitin_like"/>
    <property type="match status" value="1"/>
</dbReference>
<feature type="coiled-coil region" evidence="2">
    <location>
        <begin position="650"/>
        <end position="684"/>
    </location>
</feature>
<dbReference type="PANTHER" id="PTHR13222:SF1">
    <property type="entry name" value="RB1-INDUCIBLE COILED-COIL PROTEIN 1"/>
    <property type="match status" value="1"/>
</dbReference>
<dbReference type="Gene3D" id="3.10.20.90">
    <property type="entry name" value="Phosphatidylinositol 3-kinase Catalytic Subunit, Chain A, domain 1"/>
    <property type="match status" value="1"/>
</dbReference>
<dbReference type="InterPro" id="IPR040040">
    <property type="entry name" value="ATG11"/>
</dbReference>
<feature type="compositionally biased region" description="Low complexity" evidence="3">
    <location>
        <begin position="616"/>
        <end position="634"/>
    </location>
</feature>
<dbReference type="InterPro" id="IPR029071">
    <property type="entry name" value="Ubiquitin-like_domsf"/>
</dbReference>
<dbReference type="AlphaFoldDB" id="I0YUF3"/>
<feature type="region of interest" description="Disordered" evidence="3">
    <location>
        <begin position="539"/>
        <end position="575"/>
    </location>
</feature>
<accession>I0YUF3</accession>
<dbReference type="GO" id="GO:0019901">
    <property type="term" value="F:protein kinase binding"/>
    <property type="evidence" value="ECO:0007669"/>
    <property type="project" value="TreeGrafter"/>
</dbReference>
<name>I0YUF3_COCSC</name>
<keyword evidence="2" id="KW-0175">Coiled coil</keyword>
<dbReference type="SUPFAM" id="SSF54236">
    <property type="entry name" value="Ubiquitin-like"/>
    <property type="match status" value="1"/>
</dbReference>
<dbReference type="GO" id="GO:0034727">
    <property type="term" value="P:piecemeal microautophagy of the nucleus"/>
    <property type="evidence" value="ECO:0007669"/>
    <property type="project" value="TreeGrafter"/>
</dbReference>
<dbReference type="PROSITE" id="PS50053">
    <property type="entry name" value="UBIQUITIN_2"/>
    <property type="match status" value="1"/>
</dbReference>
<dbReference type="GO" id="GO:0000422">
    <property type="term" value="P:autophagy of mitochondrion"/>
    <property type="evidence" value="ECO:0007669"/>
    <property type="project" value="TreeGrafter"/>
</dbReference>
<feature type="region of interest" description="Disordered" evidence="3">
    <location>
        <begin position="792"/>
        <end position="842"/>
    </location>
</feature>
<dbReference type="GeneID" id="17040007"/>
<evidence type="ECO:0000256" key="2">
    <source>
        <dbReference type="SAM" id="Coils"/>
    </source>
</evidence>
<proteinExistence type="predicted"/>
<dbReference type="RefSeq" id="XP_005646566.1">
    <property type="nucleotide sequence ID" value="XM_005646509.1"/>
</dbReference>
<dbReference type="GO" id="GO:0034045">
    <property type="term" value="C:phagophore assembly site membrane"/>
    <property type="evidence" value="ECO:0007669"/>
    <property type="project" value="TreeGrafter"/>
</dbReference>
<organism evidence="5 6">
    <name type="scientific">Coccomyxa subellipsoidea (strain C-169)</name>
    <name type="common">Green microalga</name>
    <dbReference type="NCBI Taxonomy" id="574566"/>
    <lineage>
        <taxon>Eukaryota</taxon>
        <taxon>Viridiplantae</taxon>
        <taxon>Chlorophyta</taxon>
        <taxon>core chlorophytes</taxon>
        <taxon>Trebouxiophyceae</taxon>
        <taxon>Trebouxiophyceae incertae sedis</taxon>
        <taxon>Coccomyxaceae</taxon>
        <taxon>Coccomyxa</taxon>
        <taxon>Coccomyxa subellipsoidea</taxon>
    </lineage>
</organism>
<evidence type="ECO:0000313" key="5">
    <source>
        <dbReference type="EMBL" id="EIE22022.1"/>
    </source>
</evidence>
<gene>
    <name evidence="5" type="ORF">COCSUDRAFT_48029</name>
</gene>
<dbReference type="STRING" id="574566.I0YUF3"/>
<dbReference type="Proteomes" id="UP000007264">
    <property type="component" value="Unassembled WGS sequence"/>
</dbReference>
<dbReference type="InterPro" id="IPR045326">
    <property type="entry name" value="ATG17-like_dom"/>
</dbReference>
<dbReference type="GO" id="GO:0061709">
    <property type="term" value="P:reticulophagy"/>
    <property type="evidence" value="ECO:0007669"/>
    <property type="project" value="TreeGrafter"/>
</dbReference>
<dbReference type="PANTHER" id="PTHR13222">
    <property type="entry name" value="RB1-INDUCIBLE COILED-COIL"/>
    <property type="match status" value="1"/>
</dbReference>
<dbReference type="Pfam" id="PF04108">
    <property type="entry name" value="ATG17_like"/>
    <property type="match status" value="1"/>
</dbReference>
<dbReference type="GO" id="GO:1990316">
    <property type="term" value="C:Atg1/ULK1 kinase complex"/>
    <property type="evidence" value="ECO:0007669"/>
    <property type="project" value="TreeGrafter"/>
</dbReference>
<feature type="compositionally biased region" description="Low complexity" evidence="3">
    <location>
        <begin position="985"/>
        <end position="997"/>
    </location>
</feature>
<feature type="compositionally biased region" description="Acidic residues" evidence="3">
    <location>
        <begin position="998"/>
        <end position="1011"/>
    </location>
</feature>
<protein>
    <recommendedName>
        <fullName evidence="4">Ubiquitin-like domain-containing protein</fullName>
    </recommendedName>
</protein>
<feature type="coiled-coil region" evidence="2">
    <location>
        <begin position="142"/>
        <end position="169"/>
    </location>
</feature>
<feature type="compositionally biased region" description="Polar residues" evidence="3">
    <location>
        <begin position="1019"/>
        <end position="1033"/>
    </location>
</feature>
<feature type="region of interest" description="Disordered" evidence="3">
    <location>
        <begin position="984"/>
        <end position="1033"/>
    </location>
</feature>
<feature type="compositionally biased region" description="Low complexity" evidence="3">
    <location>
        <begin position="887"/>
        <end position="918"/>
    </location>
</feature>
<dbReference type="eggNOG" id="ENOG502QUG9">
    <property type="taxonomic scope" value="Eukaryota"/>
</dbReference>
<evidence type="ECO:0000256" key="3">
    <source>
        <dbReference type="SAM" id="MobiDB-lite"/>
    </source>
</evidence>
<feature type="region of interest" description="Disordered" evidence="3">
    <location>
        <begin position="606"/>
        <end position="634"/>
    </location>
</feature>
<dbReference type="Pfam" id="PF00240">
    <property type="entry name" value="ubiquitin"/>
    <property type="match status" value="1"/>
</dbReference>
<keyword evidence="1" id="KW-0072">Autophagy</keyword>
<evidence type="ECO:0000256" key="1">
    <source>
        <dbReference type="ARBA" id="ARBA00023006"/>
    </source>
</evidence>
<feature type="compositionally biased region" description="Low complexity" evidence="3">
    <location>
        <begin position="822"/>
        <end position="842"/>
    </location>
</feature>
<dbReference type="GO" id="GO:0000045">
    <property type="term" value="P:autophagosome assembly"/>
    <property type="evidence" value="ECO:0007669"/>
    <property type="project" value="InterPro"/>
</dbReference>
<feature type="compositionally biased region" description="Polar residues" evidence="3">
    <location>
        <begin position="742"/>
        <end position="753"/>
    </location>
</feature>
<sequence>MIIYIAHNGKKVDIQAQPSTSVEAVQRKLASVIGTPVSEQILIVNGTPLDPRQTLDTYKLPADSEGGQHGGDVFLYNKAHLRSNAPSPEPETLRPIVVNLPQAGQVRYEAHLLDSAASPLVAALPQYERGFRDHRAAGRAYCEAIQERLRDAEQLAQEMAVQASAIEAARGNVEHHYAYICTHFQDFMHGYTEQRRKHAEVLGRFERDMEALSSVEIPPQARTPDLARLSDLVPGQRMRDWAAQCASSHQNLSDKVGDVEGVFNALRADVEALFMTAPSVSLEAVEQGLRDMHAVTDEQESILAVLNSDYGQVQKLVEEAVRQLSAAAVSSAVTPLDKCQLMEQMNDNHVSQLLPRLRACDDHVAAFAQRCLDDKNQMMADVLAHLRAISGQQSKIRGLRSKLAILKEAAAKQEGATSELLLVRRIPAVYRQCLAECMRREAFGELYAGQAGQMAERMGRLRAKEVAKRDAFLKHVERYMPAPLLAGMGLLSQPPHCQISVPPSEGGLLKATMEDIRAVPISLDASASESLRGSVYFQRQTSTPGGTPRTHSQPAAEPAETGEAEGEGEQELAAAPARSLEMENARLRAEIATQYAIEAARAMAAEGAPQQTAPPLSASQRSQGRSGQLGSEAGSVAGDAAAAARFRAALAAKEEVEHRLETELAAARVQAASYEHRIRQLEGRLLRSVVRTSPSGSLRFSMRSSGTGSASIHSAGSMQLAPVSEAPEGTSQEASLKGLASGTVTRSAESVSSPLPAVPPDRSPSASTEAVAPPALAMTAPAKPDQVVETAAVAAAEEPHRGEEASQGDTAPEKDPVAELTEVAGQQEEEGVIQQQQHQQQPVQELVVGLAAVQLSADVPTELEEQDLAGIDAAAAAAEIGRAATPFAAAAQQRPEAAAAAAAAPETPAAAQDADQQQPLPPRDDSGERPAAAAAALALSHGGSALPFAPSVASALSEAVSLAIPSPPAAGIAPVQARAPPCPLAAAVAESAAATSGEVEETAPEAEDEGLEGSPSPAAFSQSGGSDTSAEQW</sequence>
<dbReference type="GO" id="GO:0060090">
    <property type="term" value="F:molecular adaptor activity"/>
    <property type="evidence" value="ECO:0007669"/>
    <property type="project" value="TreeGrafter"/>
</dbReference>
<dbReference type="GO" id="GO:0034517">
    <property type="term" value="P:ribophagy"/>
    <property type="evidence" value="ECO:0007669"/>
    <property type="project" value="TreeGrafter"/>
</dbReference>
<dbReference type="KEGG" id="csl:COCSUDRAFT_48029"/>
<reference evidence="5 6" key="1">
    <citation type="journal article" date="2012" name="Genome Biol.">
        <title>The genome of the polar eukaryotic microalga coccomyxa subellipsoidea reveals traits of cold adaptation.</title>
        <authorList>
            <person name="Blanc G."/>
            <person name="Agarkova I."/>
            <person name="Grimwood J."/>
            <person name="Kuo A."/>
            <person name="Brueggeman A."/>
            <person name="Dunigan D."/>
            <person name="Gurnon J."/>
            <person name="Ladunga I."/>
            <person name="Lindquist E."/>
            <person name="Lucas S."/>
            <person name="Pangilinan J."/>
            <person name="Proschold T."/>
            <person name="Salamov A."/>
            <person name="Schmutz J."/>
            <person name="Weeks D."/>
            <person name="Yamada T."/>
            <person name="Claverie J.M."/>
            <person name="Grigoriev I."/>
            <person name="Van Etten J."/>
            <person name="Lomsadze A."/>
            <person name="Borodovsky M."/>
        </authorList>
    </citation>
    <scope>NUCLEOTIDE SEQUENCE [LARGE SCALE GENOMIC DNA]</scope>
    <source>
        <strain evidence="5 6">C-169</strain>
    </source>
</reference>
<dbReference type="OrthoDB" id="447953at2759"/>
<dbReference type="InterPro" id="IPR000626">
    <property type="entry name" value="Ubiquitin-like_dom"/>
</dbReference>
<evidence type="ECO:0000313" key="6">
    <source>
        <dbReference type="Proteomes" id="UP000007264"/>
    </source>
</evidence>
<feature type="compositionally biased region" description="Acidic residues" evidence="3">
    <location>
        <begin position="560"/>
        <end position="570"/>
    </location>
</feature>